<keyword evidence="2" id="KW-0677">Repeat</keyword>
<dbReference type="GO" id="GO:0010265">
    <property type="term" value="P:SCF complex assembly"/>
    <property type="evidence" value="ECO:0007669"/>
    <property type="project" value="InterPro"/>
</dbReference>
<dbReference type="InterPro" id="IPR021133">
    <property type="entry name" value="HEAT_type_2"/>
</dbReference>
<feature type="repeat" description="HEAT" evidence="4">
    <location>
        <begin position="50"/>
        <end position="86"/>
    </location>
</feature>
<evidence type="ECO:0000256" key="2">
    <source>
        <dbReference type="ARBA" id="ARBA00022737"/>
    </source>
</evidence>
<evidence type="ECO:0000313" key="7">
    <source>
        <dbReference type="EMBL" id="KZT24708.1"/>
    </source>
</evidence>
<feature type="compositionally biased region" description="Acidic residues" evidence="5">
    <location>
        <begin position="316"/>
        <end position="344"/>
    </location>
</feature>
<feature type="domain" description="TATA-binding protein interacting (TIP20)" evidence="6">
    <location>
        <begin position="1046"/>
        <end position="1210"/>
    </location>
</feature>
<dbReference type="InterPro" id="IPR011989">
    <property type="entry name" value="ARM-like"/>
</dbReference>
<evidence type="ECO:0000256" key="4">
    <source>
        <dbReference type="PROSITE-ProRule" id="PRU00103"/>
    </source>
</evidence>
<dbReference type="PANTHER" id="PTHR12696">
    <property type="entry name" value="TIP120"/>
    <property type="match status" value="1"/>
</dbReference>
<dbReference type="STRING" id="1314782.A0A165S5S2"/>
<dbReference type="Pfam" id="PF25782">
    <property type="entry name" value="TPR_CAND1"/>
    <property type="match status" value="1"/>
</dbReference>
<accession>A0A165S5S2</accession>
<evidence type="ECO:0000313" key="8">
    <source>
        <dbReference type="Proteomes" id="UP000076761"/>
    </source>
</evidence>
<dbReference type="InterPro" id="IPR016024">
    <property type="entry name" value="ARM-type_fold"/>
</dbReference>
<reference evidence="7 8" key="1">
    <citation type="journal article" date="2016" name="Mol. Biol. Evol.">
        <title>Comparative Genomics of Early-Diverging Mushroom-Forming Fungi Provides Insights into the Origins of Lignocellulose Decay Capabilities.</title>
        <authorList>
            <person name="Nagy L.G."/>
            <person name="Riley R."/>
            <person name="Tritt A."/>
            <person name="Adam C."/>
            <person name="Daum C."/>
            <person name="Floudas D."/>
            <person name="Sun H."/>
            <person name="Yadav J.S."/>
            <person name="Pangilinan J."/>
            <person name="Larsson K.H."/>
            <person name="Matsuura K."/>
            <person name="Barry K."/>
            <person name="Labutti K."/>
            <person name="Kuo R."/>
            <person name="Ohm R.A."/>
            <person name="Bhattacharya S.S."/>
            <person name="Shirouzu T."/>
            <person name="Yoshinaga Y."/>
            <person name="Martin F.M."/>
            <person name="Grigoriev I.V."/>
            <person name="Hibbett D.S."/>
        </authorList>
    </citation>
    <scope>NUCLEOTIDE SEQUENCE [LARGE SCALE GENOMIC DNA]</scope>
    <source>
        <strain evidence="7 8">HHB14362 ss-1</strain>
    </source>
</reference>
<dbReference type="InterPro" id="IPR039852">
    <property type="entry name" value="CAND1/CAND2"/>
</dbReference>
<name>A0A165S5S2_9AGAM</name>
<dbReference type="FunCoup" id="A0A165S5S2">
    <property type="interactions" value="651"/>
</dbReference>
<keyword evidence="3" id="KW-0833">Ubl conjugation pathway</keyword>
<keyword evidence="8" id="KW-1185">Reference proteome</keyword>
<dbReference type="PROSITE" id="PS50077">
    <property type="entry name" value="HEAT_REPEAT"/>
    <property type="match status" value="1"/>
</dbReference>
<dbReference type="EMBL" id="KV425576">
    <property type="protein sequence ID" value="KZT24708.1"/>
    <property type="molecule type" value="Genomic_DNA"/>
</dbReference>
<evidence type="ECO:0000256" key="5">
    <source>
        <dbReference type="SAM" id="MobiDB-lite"/>
    </source>
</evidence>
<dbReference type="InterPro" id="IPR013932">
    <property type="entry name" value="TATA-bd_TIP120"/>
</dbReference>
<evidence type="ECO:0000256" key="1">
    <source>
        <dbReference type="ARBA" id="ARBA00007657"/>
    </source>
</evidence>
<dbReference type="AlphaFoldDB" id="A0A165S5S2"/>
<evidence type="ECO:0000259" key="6">
    <source>
        <dbReference type="Pfam" id="PF08623"/>
    </source>
</evidence>
<sequence length="1226" mass="134523">MTKTYLMTSLIEKMQSPDQDFRFMGLNDLMTEIKQDPSCLLGDEAVENKVIKQVLQLVQDKISEVKNQAVKCLGQLIKIIRENQMDFVIDQLIEFSSGKDDELRDISGLALKTITSELPPSGQVAGKACAKLAPKLLQQLSNASTPPETLMETLSILSILITRFPGHLSSPTLTPQPLTVIPPLLSHPRIAVRKRAILTIAQYAPVSPNELFGSLLSRDILPCLVSGANFDKQTTTVQLVAAIIRHSPTQISPSLGEIVPGILEAVRRDDDELRESCLQALETLVLRCPQEMTPFLNSVVQIGNQYIKYDPNYAVDGDDEDEEMGDIDDDEDDTELDEYSDDEDTSYKIRRSATKLLAAVIGTRPEQLVPLYKEVSPVLISRFSDREETVRLEVWATYVALLNQTRVYGGVAPEKVFNAPSPVGGKRKREEEGMDVEETPYSLLRTQVAALSKALLNQLKSPKTKPTVLQAGFELLHTLLSVLPGCLSTQAAPIVSTAKGILAQAPTSSSSSLHVTCLSFLSLFFSSHSPPTFFNTLPALTPVLLKSLSERHPRVASEAFRVFSSLLYAMKPAKGTDWAEFVYDEALKRLTNHDTDSEVRNCAEECVGDLWICATDVVKGKGGKEWESICRTSGRTEGAVKVVTKVAKEVDVGDDWVNGCMQWVMSLLKRSGRTEKNDLFNCLDTLLGRYKNGVPADLPPALVEQLKAFVSTTDISALSQALTSISVLLELSPTVTFPVVERDLLKDVYDIAHSPLLSGAALDSVLAFFGALVEADNQIATHVVPSLVVSLSKAPKGEGSSANVAKCVAQVVESQQGVAAGVIAEFSKHTKKGSKATASQVVLSLMILGELGRFIDMSPQHDIFASAIEYFTADQEEIRTAAAFAAGNIAIGNLHHFLPSVIKIVKNDPQKRLLALHAVKEVVTHSSHGALENVAEMLWVPLFENSENSEDTTRNVAAACLGKLTVTHPARYLPQLHARIKDENPSTRATVVSAIRYTFVDSARSYDELLAPLIIDFLSLMRDSDLTVRRLALSALNSATRTKPHLIREHLGALLPSLYKATVINPDLIRTVQMGPWTHKVDDGLETRKTAYETMYTLLDTCLAKLDLHEFFARVLNGLVDDSDEVKVISHMMLFRLSQLAPTLVSQRLDEAAPQLEKTMKGATVTKDTVKQDLERASELQRSALRAVAALSKISMPGSSPRFDALVEELQKSQQWTNEFKELIGA</sequence>
<proteinExistence type="inferred from homology"/>
<dbReference type="OrthoDB" id="6260732at2759"/>
<organism evidence="7 8">
    <name type="scientific">Neolentinus lepideus HHB14362 ss-1</name>
    <dbReference type="NCBI Taxonomy" id="1314782"/>
    <lineage>
        <taxon>Eukaryota</taxon>
        <taxon>Fungi</taxon>
        <taxon>Dikarya</taxon>
        <taxon>Basidiomycota</taxon>
        <taxon>Agaricomycotina</taxon>
        <taxon>Agaricomycetes</taxon>
        <taxon>Gloeophyllales</taxon>
        <taxon>Gloeophyllaceae</taxon>
        <taxon>Neolentinus</taxon>
    </lineage>
</organism>
<comment type="similarity">
    <text evidence="1">Belongs to the CAND family.</text>
</comment>
<gene>
    <name evidence="7" type="ORF">NEOLEDRAFT_1163145</name>
</gene>
<feature type="region of interest" description="Disordered" evidence="5">
    <location>
        <begin position="312"/>
        <end position="345"/>
    </location>
</feature>
<dbReference type="Proteomes" id="UP000076761">
    <property type="component" value="Unassembled WGS sequence"/>
</dbReference>
<protein>
    <submittedName>
        <fullName evidence="7">TIP120-domain-containing protein</fullName>
    </submittedName>
</protein>
<dbReference type="InParanoid" id="A0A165S5S2"/>
<dbReference type="Pfam" id="PF08623">
    <property type="entry name" value="TIP120"/>
    <property type="match status" value="1"/>
</dbReference>
<dbReference type="SUPFAM" id="SSF48371">
    <property type="entry name" value="ARM repeat"/>
    <property type="match status" value="1"/>
</dbReference>
<evidence type="ECO:0000256" key="3">
    <source>
        <dbReference type="ARBA" id="ARBA00022786"/>
    </source>
</evidence>
<dbReference type="Gene3D" id="1.25.10.10">
    <property type="entry name" value="Leucine-rich Repeat Variant"/>
    <property type="match status" value="1"/>
</dbReference>